<sequence>MIEKRITHQLLETGELTLTERESVALTLPAHSSSVVLELDGEAFHAQWSGRGRQLTGDILIERLQDYGQDGGLLRLRKVDDVYRLELLPPGTPIRITQTKPNTLTTKTSRSKAARRRTVDRQFHADTEYDWTANQTIGFLKEARALLGDQLKAAGFDPLEIVELRLQGEELATLDDFEELLAVDVANVDRMPHQEAVARHALSRLRGRAVLADEVGLGKTIEAGLAIKELTLRGLARRVLILCPAPLRDQWREEMQQKFDISFEVAYRGSEVQKQEKLILSLTLGRNVADRLTEKPWDIVIIDEAHRAASAGARKTRDLITSLTTACRYAFFLTATPVQNDLLELYRLIELLRPGTFTSLNEFKRQFMRSYDPRTPDDPAALRRLISSAMIRTTRAQAGVDRVVRRAVDVPVDLGPRERELYTLSTDLLRNVMRDPGDAMRRRSLALRLTASPFSMGTSALRMAERHRDARVRSVLNEVGHFAMDIVGSARENKALEITRNWLREHGRVLIFTQHTDTVTGLLRRMEAEGLKARSFHGAMSAGERATTIAAFRSGDAPIMISTDAGAEGQNLQFCNCVLNFDLPWNPMRIEQRIGRVDRLTQPKDEVFIANLYAQRTIDESVYRLLAEKLRMFELLFGQVTTILGELDDAKSATFEARVLEALFANTDSKMEGLLNQLGAELEQARKSASTLIAADSGLSSWMNSAFEHRKGLSKAGTTELAPEVSERSRRRQRRVQKWTRSVLQALDAELVHDTGAGEGAFLTAQFGEEFTDELGGRTLLHLAFDRLGLEQHPDAELCAVGSPVFDELLGLLRMRGDMHATVPVIPDDIGPTPFEHAPTMTLRGRRLVPSGSWSGQATFRSTIGEAETTEHLITAEVNGHNERRLPRRPLQDGETLPPAFDIPAKIIVDFEKAAARQLEALRGERVKQVEAVQAAEFKRIRKGYTAQIAEAAPDDRARLERALRSEEKRLSRRPDIRARAKLLAVVLDEDDWLVEECWSGPNGAEGTLTYEWDQSCREAPLVISDASSESISVLALCSDSHWVDASETAHCQSCDQYLCSACGDDALFKECPLCSLTCCNGCRRVSGGLCRNCAAAQRAPELDDESAIAWRINAGAVLLVGERVATLHRNGSQPINLVRDEDANDHYRAQMRSYAAANGLTLDAGLVLRDYTERSDVGDPSRTRLATAAAVSVEYAVIPAHSTSIEPAALNELPHHPEVRVSSEREFNANSFLRKLRTEVPPPPPPAVIVTRRSKFVDIYLEADRVVRETVTVADGGGMILNNRQEAHLVWREPSLDSDVLAEVVISDALVALQRRNDAVVVSTYVEGQIDSDPPAQWHSCPDARSLALQLACFDRLQSLGMPGGRLAKRADEALNITGHFPSPSECQLASRKIEPISVLAEPDSTTVLMPADVASLKKLGLSLDITAAQAFSPLLPSLGRALQKHAVRSFTAVVLNGFEVVERWRGHGTAVHSYRTFNGEPHPPVLSDSGTPSMDFGVCRDGHFYEVGTAAFCDACQTWACRACDGVEHLATMPCLSCSASVCRRCLSSEHTAPPSICVLCGDHACSDCGRDPSVVPCARCQRVMCAFCRRGDICGACDELRPATDNELANLPKDLVARGARALIGKDSDALVVLVNRGEVFEKAIVRNGSIDSWIAYGRNNIDASYRLRLAASALFGVQIAPIVTPLRPEQPIAESYLDIQSERSFRPGWSVEELEVSGCSPKSFKTPDGELCAILADEFPPLGQLPEPAHTVPQPVGAIFNGMRRPKIFPLVARWDRFGYSLAVTSAGIYSATFEGSSERQGLATWALPGSTFEWIADEWEPVPVVRAHAALGDTDAVIVTMASLAALGIRTIDHTEWYAIVASPDAPASTALSRSIALGDADQIGIFTDPAEIRISTVANAAKISLSVKPLGVLKTAPRATGDASAGALSAWGISDITRIPKLRALPNAFRAELQQLHVPVSDWTRLDIGAHIQQLATMISGQTWLYESKLAPGEVEGRRSDFGTGALLDSGFIDREGHFGLEITECSYCSDVTCALCVDKVVLCDCCAVPICKRCIREPYRNLWLCPACMSSRPPTRSEARDNGRILLTRRMLIGTDPRHTVVFERSNHHWARRAADGEKQIVANPSVADFLDAQLKTAKRSAERRGRGAAGC</sequence>
<dbReference type="PANTHER" id="PTHR45766:SF6">
    <property type="entry name" value="SWI_SNF-RELATED MATRIX-ASSOCIATED ACTIN-DEPENDENT REGULATOR OF CHROMATIN SUBFAMILY A-LIKE PROTEIN 1"/>
    <property type="match status" value="1"/>
</dbReference>
<dbReference type="InterPro" id="IPR027417">
    <property type="entry name" value="P-loop_NTPase"/>
</dbReference>
<evidence type="ECO:0008006" key="9">
    <source>
        <dbReference type="Google" id="ProtNLM"/>
    </source>
</evidence>
<reference evidence="7" key="1">
    <citation type="submission" date="2022-08" db="EMBL/GenBank/DDBJ databases">
        <title>Mycobacterium kiyosense sp. nov., scotochromogenic slow-glowing species isolated from respiratory specimens.</title>
        <authorList>
            <person name="Fukano H."/>
            <person name="Kazumi Y."/>
            <person name="Sakagami N."/>
            <person name="Ato M."/>
            <person name="Mitarai S."/>
            <person name="Hoshino Y."/>
        </authorList>
    </citation>
    <scope>NUCLEOTIDE SEQUENCE</scope>
    <source>
        <strain evidence="7">1413</strain>
    </source>
</reference>
<dbReference type="RefSeq" id="WP_238304669.1">
    <property type="nucleotide sequence ID" value="NZ_BRXG01000030.1"/>
</dbReference>
<gene>
    <name evidence="7" type="ORF">Mkiyose1413_42850</name>
</gene>
<evidence type="ECO:0000256" key="3">
    <source>
        <dbReference type="ARBA" id="ARBA00022806"/>
    </source>
</evidence>
<dbReference type="PANTHER" id="PTHR45766">
    <property type="entry name" value="DNA ANNEALING HELICASE AND ENDONUCLEASE ZRANB3 FAMILY MEMBER"/>
    <property type="match status" value="1"/>
</dbReference>
<dbReference type="InterPro" id="IPR000330">
    <property type="entry name" value="SNF2_N"/>
</dbReference>
<dbReference type="PROSITE" id="PS51192">
    <property type="entry name" value="HELICASE_ATP_BIND_1"/>
    <property type="match status" value="1"/>
</dbReference>
<dbReference type="Gene3D" id="3.40.50.300">
    <property type="entry name" value="P-loop containing nucleotide triphosphate hydrolases"/>
    <property type="match status" value="1"/>
</dbReference>
<evidence type="ECO:0000313" key="8">
    <source>
        <dbReference type="Proteomes" id="UP001064782"/>
    </source>
</evidence>
<feature type="domain" description="Helicase ATP-binding" evidence="5">
    <location>
        <begin position="200"/>
        <end position="355"/>
    </location>
</feature>
<keyword evidence="4" id="KW-0067">ATP-binding</keyword>
<evidence type="ECO:0000256" key="2">
    <source>
        <dbReference type="ARBA" id="ARBA00022801"/>
    </source>
</evidence>
<dbReference type="InterPro" id="IPR014001">
    <property type="entry name" value="Helicase_ATP-bd"/>
</dbReference>
<organism evidence="7 8">
    <name type="scientific">Mycobacterium kiyosense</name>
    <dbReference type="NCBI Taxonomy" id="2871094"/>
    <lineage>
        <taxon>Bacteria</taxon>
        <taxon>Bacillati</taxon>
        <taxon>Actinomycetota</taxon>
        <taxon>Actinomycetes</taxon>
        <taxon>Mycobacteriales</taxon>
        <taxon>Mycobacteriaceae</taxon>
        <taxon>Mycobacterium</taxon>
    </lineage>
</organism>
<feature type="domain" description="Helicase C-terminal" evidence="6">
    <location>
        <begin position="495"/>
        <end position="648"/>
    </location>
</feature>
<evidence type="ECO:0000256" key="4">
    <source>
        <dbReference type="ARBA" id="ARBA00022840"/>
    </source>
</evidence>
<dbReference type="Pfam" id="PF00176">
    <property type="entry name" value="SNF2-rel_dom"/>
    <property type="match status" value="1"/>
</dbReference>
<keyword evidence="1" id="KW-0547">Nucleotide-binding</keyword>
<dbReference type="SUPFAM" id="SSF52540">
    <property type="entry name" value="P-loop containing nucleoside triphosphate hydrolases"/>
    <property type="match status" value="2"/>
</dbReference>
<evidence type="ECO:0000259" key="6">
    <source>
        <dbReference type="PROSITE" id="PS51194"/>
    </source>
</evidence>
<evidence type="ECO:0000259" key="5">
    <source>
        <dbReference type="PROSITE" id="PS51192"/>
    </source>
</evidence>
<protein>
    <recommendedName>
        <fullName evidence="9">Helicase</fullName>
    </recommendedName>
</protein>
<name>A0A9P3V138_9MYCO</name>
<dbReference type="GO" id="GO:0005524">
    <property type="term" value="F:ATP binding"/>
    <property type="evidence" value="ECO:0007669"/>
    <property type="project" value="UniProtKB-KW"/>
</dbReference>
<accession>A0A9P3V138</accession>
<dbReference type="Pfam" id="PF00271">
    <property type="entry name" value="Helicase_C"/>
    <property type="match status" value="1"/>
</dbReference>
<dbReference type="GO" id="GO:0004386">
    <property type="term" value="F:helicase activity"/>
    <property type="evidence" value="ECO:0007669"/>
    <property type="project" value="UniProtKB-KW"/>
</dbReference>
<dbReference type="InterPro" id="IPR038718">
    <property type="entry name" value="SNF2-like_sf"/>
</dbReference>
<dbReference type="GO" id="GO:0016787">
    <property type="term" value="F:hydrolase activity"/>
    <property type="evidence" value="ECO:0007669"/>
    <property type="project" value="UniProtKB-KW"/>
</dbReference>
<keyword evidence="8" id="KW-1185">Reference proteome</keyword>
<dbReference type="PROSITE" id="PS51194">
    <property type="entry name" value="HELICASE_CTER"/>
    <property type="match status" value="1"/>
</dbReference>
<evidence type="ECO:0000256" key="1">
    <source>
        <dbReference type="ARBA" id="ARBA00022741"/>
    </source>
</evidence>
<dbReference type="Gene3D" id="3.40.50.10810">
    <property type="entry name" value="Tandem AAA-ATPase domain"/>
    <property type="match status" value="1"/>
</dbReference>
<dbReference type="GeneID" id="83629071"/>
<keyword evidence="3" id="KW-0347">Helicase</keyword>
<dbReference type="SMART" id="SM00487">
    <property type="entry name" value="DEXDc"/>
    <property type="match status" value="1"/>
</dbReference>
<dbReference type="Proteomes" id="UP001064782">
    <property type="component" value="Unassembled WGS sequence"/>
</dbReference>
<evidence type="ECO:0000313" key="7">
    <source>
        <dbReference type="EMBL" id="GLD32402.1"/>
    </source>
</evidence>
<keyword evidence="2" id="KW-0378">Hydrolase</keyword>
<dbReference type="InterPro" id="IPR049730">
    <property type="entry name" value="SNF2/RAD54-like_C"/>
</dbReference>
<dbReference type="SMART" id="SM00490">
    <property type="entry name" value="HELICc"/>
    <property type="match status" value="1"/>
</dbReference>
<dbReference type="CDD" id="cd18011">
    <property type="entry name" value="DEXDc_RapA"/>
    <property type="match status" value="1"/>
</dbReference>
<dbReference type="InterPro" id="IPR057342">
    <property type="entry name" value="DEXDc_RapA"/>
</dbReference>
<dbReference type="CDD" id="cd18793">
    <property type="entry name" value="SF2_C_SNF"/>
    <property type="match status" value="1"/>
</dbReference>
<dbReference type="InterPro" id="IPR001650">
    <property type="entry name" value="Helicase_C-like"/>
</dbReference>
<proteinExistence type="predicted"/>
<dbReference type="EMBL" id="BRZI01000043">
    <property type="protein sequence ID" value="GLD32402.1"/>
    <property type="molecule type" value="Genomic_DNA"/>
</dbReference>
<comment type="caution">
    <text evidence="7">The sequence shown here is derived from an EMBL/GenBank/DDBJ whole genome shotgun (WGS) entry which is preliminary data.</text>
</comment>